<dbReference type="AlphaFoldDB" id="A0A7R7ZQV7"/>
<feature type="transmembrane region" description="Helical" evidence="1">
    <location>
        <begin position="27"/>
        <end position="50"/>
    </location>
</feature>
<keyword evidence="1" id="KW-0472">Membrane</keyword>
<accession>A0A7R7ZQV7</accession>
<name>A0A7R7ZQV7_ASPCH</name>
<dbReference type="SUPFAM" id="SSF81324">
    <property type="entry name" value="Voltage-gated potassium channels"/>
    <property type="match status" value="1"/>
</dbReference>
<keyword evidence="3" id="KW-0813">Transport</keyword>
<dbReference type="InterPro" id="IPR013099">
    <property type="entry name" value="K_chnl_dom"/>
</dbReference>
<dbReference type="EMBL" id="AP024422">
    <property type="protein sequence ID" value="BCR91415.1"/>
    <property type="molecule type" value="Genomic_DNA"/>
</dbReference>
<keyword evidence="1" id="KW-1133">Transmembrane helix</keyword>
<dbReference type="Pfam" id="PF07885">
    <property type="entry name" value="Ion_trans_2"/>
    <property type="match status" value="1"/>
</dbReference>
<reference evidence="3" key="2">
    <citation type="submission" date="2021-02" db="EMBL/GenBank/DDBJ databases">
        <title>Aspergillus chevalieri M1 genome sequence.</title>
        <authorList>
            <person name="Kadooka C."/>
            <person name="Mori K."/>
            <person name="Futagami T."/>
        </authorList>
    </citation>
    <scope>NUCLEOTIDE SEQUENCE</scope>
    <source>
        <strain evidence="3">M1</strain>
    </source>
</reference>
<evidence type="ECO:0000313" key="4">
    <source>
        <dbReference type="Proteomes" id="UP000637239"/>
    </source>
</evidence>
<feature type="domain" description="Potassium channel" evidence="2">
    <location>
        <begin position="76"/>
        <end position="125"/>
    </location>
</feature>
<evidence type="ECO:0000259" key="2">
    <source>
        <dbReference type="Pfam" id="PF07885"/>
    </source>
</evidence>
<dbReference type="Gene3D" id="1.10.287.70">
    <property type="match status" value="1"/>
</dbReference>
<evidence type="ECO:0000313" key="3">
    <source>
        <dbReference type="EMBL" id="BCR91415.1"/>
    </source>
</evidence>
<dbReference type="Proteomes" id="UP000637239">
    <property type="component" value="Chromosome 7"/>
</dbReference>
<dbReference type="GeneID" id="66985773"/>
<gene>
    <name evidence="3" type="primary">TOK1</name>
    <name evidence="3" type="ORF">ACHE_70258A</name>
</gene>
<feature type="transmembrane region" description="Helical" evidence="1">
    <location>
        <begin position="70"/>
        <end position="88"/>
    </location>
</feature>
<evidence type="ECO:0000256" key="1">
    <source>
        <dbReference type="SAM" id="Phobius"/>
    </source>
</evidence>
<organism evidence="3 4">
    <name type="scientific">Aspergillus chevalieri</name>
    <name type="common">Eurotium chevalieri</name>
    <dbReference type="NCBI Taxonomy" id="182096"/>
    <lineage>
        <taxon>Eukaryota</taxon>
        <taxon>Fungi</taxon>
        <taxon>Dikarya</taxon>
        <taxon>Ascomycota</taxon>
        <taxon>Pezizomycotina</taxon>
        <taxon>Eurotiomycetes</taxon>
        <taxon>Eurotiomycetidae</taxon>
        <taxon>Eurotiales</taxon>
        <taxon>Aspergillaceae</taxon>
        <taxon>Aspergillus</taxon>
        <taxon>Aspergillus subgen. Aspergillus</taxon>
    </lineage>
</organism>
<keyword evidence="3" id="KW-0407">Ion channel</keyword>
<protein>
    <submittedName>
        <fullName evidence="3">Potassium channel</fullName>
    </submittedName>
</protein>
<proteinExistence type="predicted"/>
<reference evidence="3" key="1">
    <citation type="submission" date="2021-01" db="EMBL/GenBank/DDBJ databases">
        <authorList>
            <consortium name="Aspergillus chevalieri M1 genome sequencing consortium"/>
            <person name="Kazuki M."/>
            <person name="Futagami T."/>
        </authorList>
    </citation>
    <scope>NUCLEOTIDE SEQUENCE</scope>
    <source>
        <strain evidence="3">M1</strain>
    </source>
</reference>
<dbReference type="RefSeq" id="XP_043139937.1">
    <property type="nucleotide sequence ID" value="XM_043282571.1"/>
</dbReference>
<keyword evidence="3" id="KW-0406">Ion transport</keyword>
<dbReference type="GO" id="GO:0034220">
    <property type="term" value="P:monoatomic ion transmembrane transport"/>
    <property type="evidence" value="ECO:0007669"/>
    <property type="project" value="UniProtKB-KW"/>
</dbReference>
<sequence length="130" mass="14169">MAILVGITSAMHMYAAPTFPNQIYTQAYWFAVIAAVLYFALAGILMINLLGYLLGHYPQTFVLTDSQRTLILQTTMLGIWLAAGAAIFQKLISLTFADALYFSNVKILTLGFGDITAVDPVARGLSSRTL</sequence>
<keyword evidence="1" id="KW-0812">Transmembrane</keyword>
<keyword evidence="4" id="KW-1185">Reference proteome</keyword>
<dbReference type="KEGG" id="ache:ACHE_70258A"/>